<sequence>MVKQRLQSAVENSTLKSVSDDFIRSFEHSTLGRAWTLLLERTRASRLYRWLTTEPESMSIVIDLRKTHSVGPVLAVLDAATPQVTRFWEMSRLAVVARAIENVLSGSKTAKLAAKFLEPPEPPANSDQRE</sequence>
<dbReference type="EMBL" id="CP019154">
    <property type="protein sequence ID" value="AUG46400.1"/>
    <property type="molecule type" value="Genomic_DNA"/>
</dbReference>
<dbReference type="AlphaFoldDB" id="A0A2H4ZVC4"/>
<gene>
    <name evidence="1" type="ORF">BVU17_02250</name>
</gene>
<name>A0A2H4ZVC4_9EURY</name>
<proteinExistence type="predicted"/>
<accession>A0A2H4ZVC4</accession>
<protein>
    <submittedName>
        <fullName evidence="1">Uncharacterized protein</fullName>
    </submittedName>
</protein>
<reference evidence="1 2" key="1">
    <citation type="submission" date="2017-01" db="EMBL/GenBank/DDBJ databases">
        <title>A Red Light-Sensitive Sensory Rhodopsin I From Haloarcula taiwanensis, A New Haloarchaeon Isolated From Taiwan.</title>
        <authorList>
            <person name="Yang C.-S."/>
            <person name="Han Y.-A."/>
            <person name="Chen P.-C."/>
            <person name="Ng W.V."/>
            <person name="Chen T.-W."/>
        </authorList>
    </citation>
    <scope>NUCLEOTIDE SEQUENCE [LARGE SCALE GENOMIC DNA]</scope>
    <source>
        <strain evidence="1 2">Taiwanensis</strain>
    </source>
</reference>
<keyword evidence="2" id="KW-1185">Reference proteome</keyword>
<organism evidence="1 2">
    <name type="scientific">Haloarcula taiwanensis</name>
    <dbReference type="NCBI Taxonomy" id="1932004"/>
    <lineage>
        <taxon>Archaea</taxon>
        <taxon>Methanobacteriati</taxon>
        <taxon>Methanobacteriota</taxon>
        <taxon>Stenosarchaea group</taxon>
        <taxon>Halobacteria</taxon>
        <taxon>Halobacteriales</taxon>
        <taxon>Haloarculaceae</taxon>
        <taxon>Haloarcula</taxon>
    </lineage>
</organism>
<evidence type="ECO:0000313" key="1">
    <source>
        <dbReference type="EMBL" id="AUG46400.1"/>
    </source>
</evidence>
<dbReference type="KEGG" id="hta:BVU17_02250"/>
<evidence type="ECO:0000313" key="2">
    <source>
        <dbReference type="Proteomes" id="UP000242917"/>
    </source>
</evidence>
<dbReference type="OrthoDB" id="205900at2157"/>
<dbReference type="Proteomes" id="UP000242917">
    <property type="component" value="Chromosome I"/>
</dbReference>